<name>A0A0R1ZFB7_9LACO</name>
<keyword evidence="1" id="KW-0812">Transmembrane</keyword>
<sequence length="99" mass="10782">MFVKYGASFLEAKGEIYSWLSSLTNEKFVFIGAFIWLASWVIWLVSSTEVVGMLILVVTFAASRGIDKIAKVASIGGIVAFAISILFSLLSIFVLIQGL</sequence>
<evidence type="ECO:0000256" key="1">
    <source>
        <dbReference type="SAM" id="Phobius"/>
    </source>
</evidence>
<protein>
    <submittedName>
        <fullName evidence="2">Uncharacterized protein</fullName>
    </submittedName>
</protein>
<dbReference type="PATRIC" id="fig|1423820.4.peg.396"/>
<evidence type="ECO:0000313" key="3">
    <source>
        <dbReference type="Proteomes" id="UP000051291"/>
    </source>
</evidence>
<dbReference type="AlphaFoldDB" id="A0A0R1ZFB7"/>
<keyword evidence="3" id="KW-1185">Reference proteome</keyword>
<gene>
    <name evidence="2" type="ORF">FC64_GL000396</name>
</gene>
<dbReference type="Proteomes" id="UP000051291">
    <property type="component" value="Unassembled WGS sequence"/>
</dbReference>
<dbReference type="RefSeq" id="WP_420805052.1">
    <property type="nucleotide sequence ID" value="NZ_AYYZ01000002.1"/>
</dbReference>
<accession>A0A0R1ZFB7</accession>
<keyword evidence="1" id="KW-1133">Transmembrane helix</keyword>
<keyword evidence="1" id="KW-0472">Membrane</keyword>
<organism evidence="2 3">
    <name type="scientific">Ligilactobacillus araffinosus DSM 20653</name>
    <dbReference type="NCBI Taxonomy" id="1423820"/>
    <lineage>
        <taxon>Bacteria</taxon>
        <taxon>Bacillati</taxon>
        <taxon>Bacillota</taxon>
        <taxon>Bacilli</taxon>
        <taxon>Lactobacillales</taxon>
        <taxon>Lactobacillaceae</taxon>
        <taxon>Ligilactobacillus</taxon>
    </lineage>
</organism>
<reference evidence="2 3" key="1">
    <citation type="journal article" date="2015" name="Genome Announc.">
        <title>Expanding the biotechnology potential of lactobacilli through comparative genomics of 213 strains and associated genera.</title>
        <authorList>
            <person name="Sun Z."/>
            <person name="Harris H.M."/>
            <person name="McCann A."/>
            <person name="Guo C."/>
            <person name="Argimon S."/>
            <person name="Zhang W."/>
            <person name="Yang X."/>
            <person name="Jeffery I.B."/>
            <person name="Cooney J.C."/>
            <person name="Kagawa T.F."/>
            <person name="Liu W."/>
            <person name="Song Y."/>
            <person name="Salvetti E."/>
            <person name="Wrobel A."/>
            <person name="Rasinkangas P."/>
            <person name="Parkhill J."/>
            <person name="Rea M.C."/>
            <person name="O'Sullivan O."/>
            <person name="Ritari J."/>
            <person name="Douillard F.P."/>
            <person name="Paul Ross R."/>
            <person name="Yang R."/>
            <person name="Briner A.E."/>
            <person name="Felis G.E."/>
            <person name="de Vos W.M."/>
            <person name="Barrangou R."/>
            <person name="Klaenhammer T.R."/>
            <person name="Caufield P.W."/>
            <person name="Cui Y."/>
            <person name="Zhang H."/>
            <person name="O'Toole P.W."/>
        </authorList>
    </citation>
    <scope>NUCLEOTIDE SEQUENCE [LARGE SCALE GENOMIC DNA]</scope>
    <source>
        <strain evidence="2 3">DSM 20653</strain>
    </source>
</reference>
<proteinExistence type="predicted"/>
<feature type="transmembrane region" description="Helical" evidence="1">
    <location>
        <begin position="72"/>
        <end position="96"/>
    </location>
</feature>
<dbReference type="EMBL" id="AYYZ01000002">
    <property type="protein sequence ID" value="KRM53485.1"/>
    <property type="molecule type" value="Genomic_DNA"/>
</dbReference>
<feature type="transmembrane region" description="Helical" evidence="1">
    <location>
        <begin position="28"/>
        <end position="60"/>
    </location>
</feature>
<evidence type="ECO:0000313" key="2">
    <source>
        <dbReference type="EMBL" id="KRM53485.1"/>
    </source>
</evidence>
<comment type="caution">
    <text evidence="2">The sequence shown here is derived from an EMBL/GenBank/DDBJ whole genome shotgun (WGS) entry which is preliminary data.</text>
</comment>
<dbReference type="STRING" id="1423820.FC64_GL000396"/>